<comment type="caution">
    <text evidence="2">The sequence shown here is derived from an EMBL/GenBank/DDBJ whole genome shotgun (WGS) entry which is preliminary data.</text>
</comment>
<evidence type="ECO:0000313" key="3">
    <source>
        <dbReference type="Proteomes" id="UP000886851"/>
    </source>
</evidence>
<reference evidence="2" key="2">
    <citation type="submission" date="2021-04" db="EMBL/GenBank/DDBJ databases">
        <authorList>
            <person name="Gilroy R."/>
        </authorList>
    </citation>
    <scope>NUCLEOTIDE SEQUENCE</scope>
    <source>
        <strain evidence="2">Gambia2-208</strain>
    </source>
</reference>
<evidence type="ECO:0000313" key="2">
    <source>
        <dbReference type="EMBL" id="HIY88934.1"/>
    </source>
</evidence>
<feature type="transmembrane region" description="Helical" evidence="1">
    <location>
        <begin position="176"/>
        <end position="197"/>
    </location>
</feature>
<dbReference type="InterPro" id="IPR025367">
    <property type="entry name" value="DUF4271"/>
</dbReference>
<dbReference type="AlphaFoldDB" id="A0A9D1ZIG2"/>
<evidence type="ECO:0000256" key="1">
    <source>
        <dbReference type="SAM" id="Phobius"/>
    </source>
</evidence>
<feature type="transmembrane region" description="Helical" evidence="1">
    <location>
        <begin position="149"/>
        <end position="170"/>
    </location>
</feature>
<dbReference type="Proteomes" id="UP000886851">
    <property type="component" value="Unassembled WGS sequence"/>
</dbReference>
<protein>
    <submittedName>
        <fullName evidence="2">DUF4271 domain-containing protein</fullName>
    </submittedName>
</protein>
<name>A0A9D1ZIG2_9BACE</name>
<feature type="transmembrane region" description="Helical" evidence="1">
    <location>
        <begin position="15"/>
        <end position="40"/>
    </location>
</feature>
<feature type="transmembrane region" description="Helical" evidence="1">
    <location>
        <begin position="204"/>
        <end position="226"/>
    </location>
</feature>
<reference evidence="2" key="1">
    <citation type="journal article" date="2021" name="PeerJ">
        <title>Extensive microbial diversity within the chicken gut microbiome revealed by metagenomics and culture.</title>
        <authorList>
            <person name="Gilroy R."/>
            <person name="Ravi A."/>
            <person name="Getino M."/>
            <person name="Pursley I."/>
            <person name="Horton D.L."/>
            <person name="Alikhan N.F."/>
            <person name="Baker D."/>
            <person name="Gharbi K."/>
            <person name="Hall N."/>
            <person name="Watson M."/>
            <person name="Adriaenssens E.M."/>
            <person name="Foster-Nyarko E."/>
            <person name="Jarju S."/>
            <person name="Secka A."/>
            <person name="Antonio M."/>
            <person name="Oren A."/>
            <person name="Chaudhuri R.R."/>
            <person name="La Ragione R."/>
            <person name="Hildebrand F."/>
            <person name="Pallen M.J."/>
        </authorList>
    </citation>
    <scope>NUCLEOTIDE SEQUENCE</scope>
    <source>
        <strain evidence="2">Gambia2-208</strain>
    </source>
</reference>
<keyword evidence="1" id="KW-0812">Transmembrane</keyword>
<feature type="transmembrane region" description="Helical" evidence="1">
    <location>
        <begin position="75"/>
        <end position="101"/>
    </location>
</feature>
<proteinExistence type="predicted"/>
<sequence>MMNPLLTAASGGTPIPYSFCMDGVVTALLLGCFFLSAYVLSRSRNHLLQLGHDFLLHRERASIFSDATGGDTRHLMLLVLQTCVMVGMYLFVCFGTAYPALLAGQPTWKLVGIYAGVCGGYVFAKWLIYLFLGWIFLDREVTRRWIEAYTTLVYYLGFALFLSVLFIVYFHLKLEISVIIGAVLFLFLKILAFYKWLKLFCSKLYGSLFLILYFCAVEIIPCLMLYRGLVQLNDYWTINY</sequence>
<keyword evidence="1" id="KW-0472">Membrane</keyword>
<keyword evidence="1" id="KW-1133">Transmembrane helix</keyword>
<gene>
    <name evidence="2" type="ORF">H9824_09550</name>
</gene>
<dbReference type="EMBL" id="DXCV01000062">
    <property type="protein sequence ID" value="HIY88934.1"/>
    <property type="molecule type" value="Genomic_DNA"/>
</dbReference>
<organism evidence="2 3">
    <name type="scientific">Candidatus Bacteroides pullicola</name>
    <dbReference type="NCBI Taxonomy" id="2838475"/>
    <lineage>
        <taxon>Bacteria</taxon>
        <taxon>Pseudomonadati</taxon>
        <taxon>Bacteroidota</taxon>
        <taxon>Bacteroidia</taxon>
        <taxon>Bacteroidales</taxon>
        <taxon>Bacteroidaceae</taxon>
        <taxon>Bacteroides</taxon>
    </lineage>
</organism>
<dbReference type="Pfam" id="PF14093">
    <property type="entry name" value="DUF4271"/>
    <property type="match status" value="1"/>
</dbReference>
<feature type="transmembrane region" description="Helical" evidence="1">
    <location>
        <begin position="113"/>
        <end position="137"/>
    </location>
</feature>
<accession>A0A9D1ZIG2</accession>